<proteinExistence type="predicted"/>
<evidence type="ECO:0000256" key="1">
    <source>
        <dbReference type="SAM" id="MobiDB-lite"/>
    </source>
</evidence>
<keyword evidence="3" id="KW-1185">Reference proteome</keyword>
<dbReference type="Proteomes" id="UP000054279">
    <property type="component" value="Unassembled WGS sequence"/>
</dbReference>
<dbReference type="AlphaFoldDB" id="A0A0C9VEA8"/>
<sequence length="175" mass="18550">MTMVAVNSLSDAVQALVRAPRGRFTNKASILNRPCGSRGLGRGRGGRNHRINYGGSNSNNLIYQDHQPPQPSVPPPPLPPAPLPPAPLTTNSLTPTSHMNIDKIERALEMPQQSHRVMSALSDLTIHPNSSTNDIPACATTPGIEMDAEGEIDSSIIQINSNGSLFDTSGGNLNA</sequence>
<gene>
    <name evidence="2" type="ORF">M422DRAFT_261835</name>
</gene>
<feature type="region of interest" description="Disordered" evidence="1">
    <location>
        <begin position="34"/>
        <end position="96"/>
    </location>
</feature>
<organism evidence="2 3">
    <name type="scientific">Sphaerobolus stellatus (strain SS14)</name>
    <dbReference type="NCBI Taxonomy" id="990650"/>
    <lineage>
        <taxon>Eukaryota</taxon>
        <taxon>Fungi</taxon>
        <taxon>Dikarya</taxon>
        <taxon>Basidiomycota</taxon>
        <taxon>Agaricomycotina</taxon>
        <taxon>Agaricomycetes</taxon>
        <taxon>Phallomycetidae</taxon>
        <taxon>Geastrales</taxon>
        <taxon>Sphaerobolaceae</taxon>
        <taxon>Sphaerobolus</taxon>
    </lineage>
</organism>
<evidence type="ECO:0000313" key="2">
    <source>
        <dbReference type="EMBL" id="KIJ35880.1"/>
    </source>
</evidence>
<dbReference type="EMBL" id="KN837184">
    <property type="protein sequence ID" value="KIJ35880.1"/>
    <property type="molecule type" value="Genomic_DNA"/>
</dbReference>
<accession>A0A0C9VEA8</accession>
<protein>
    <submittedName>
        <fullName evidence="2">Uncharacterized protein</fullName>
    </submittedName>
</protein>
<feature type="compositionally biased region" description="Pro residues" evidence="1">
    <location>
        <begin position="68"/>
        <end position="87"/>
    </location>
</feature>
<name>A0A0C9VEA8_SPHS4</name>
<dbReference type="HOGENOM" id="CLU_1533516_0_0_1"/>
<reference evidence="2 3" key="1">
    <citation type="submission" date="2014-06" db="EMBL/GenBank/DDBJ databases">
        <title>Evolutionary Origins and Diversification of the Mycorrhizal Mutualists.</title>
        <authorList>
            <consortium name="DOE Joint Genome Institute"/>
            <consortium name="Mycorrhizal Genomics Consortium"/>
            <person name="Kohler A."/>
            <person name="Kuo A."/>
            <person name="Nagy L.G."/>
            <person name="Floudas D."/>
            <person name="Copeland A."/>
            <person name="Barry K.W."/>
            <person name="Cichocki N."/>
            <person name="Veneault-Fourrey C."/>
            <person name="LaButti K."/>
            <person name="Lindquist E.A."/>
            <person name="Lipzen A."/>
            <person name="Lundell T."/>
            <person name="Morin E."/>
            <person name="Murat C."/>
            <person name="Riley R."/>
            <person name="Ohm R."/>
            <person name="Sun H."/>
            <person name="Tunlid A."/>
            <person name="Henrissat B."/>
            <person name="Grigoriev I.V."/>
            <person name="Hibbett D.S."/>
            <person name="Martin F."/>
        </authorList>
    </citation>
    <scope>NUCLEOTIDE SEQUENCE [LARGE SCALE GENOMIC DNA]</scope>
    <source>
        <strain evidence="2 3">SS14</strain>
    </source>
</reference>
<evidence type="ECO:0000313" key="3">
    <source>
        <dbReference type="Proteomes" id="UP000054279"/>
    </source>
</evidence>